<keyword evidence="13" id="KW-0732">Signal</keyword>
<feature type="domain" description="TonB-dependent receptor plug" evidence="15">
    <location>
        <begin position="52"/>
        <end position="158"/>
    </location>
</feature>
<keyword evidence="5 11" id="KW-0812">Transmembrane</keyword>
<evidence type="ECO:0000259" key="15">
    <source>
        <dbReference type="Pfam" id="PF07715"/>
    </source>
</evidence>
<dbReference type="Proteomes" id="UP000279959">
    <property type="component" value="Chromosome"/>
</dbReference>
<evidence type="ECO:0000256" key="3">
    <source>
        <dbReference type="ARBA" id="ARBA00022452"/>
    </source>
</evidence>
<keyword evidence="2 11" id="KW-0813">Transport</keyword>
<protein>
    <submittedName>
        <fullName evidence="16">TonB-dependent receptor</fullName>
    </submittedName>
</protein>
<evidence type="ECO:0000256" key="9">
    <source>
        <dbReference type="ARBA" id="ARBA00023136"/>
    </source>
</evidence>
<evidence type="ECO:0000313" key="16">
    <source>
        <dbReference type="EMBL" id="BBD99506.1"/>
    </source>
</evidence>
<accession>A0A494W844</accession>
<dbReference type="GO" id="GO:0009279">
    <property type="term" value="C:cell outer membrane"/>
    <property type="evidence" value="ECO:0007669"/>
    <property type="project" value="UniProtKB-SubCell"/>
</dbReference>
<keyword evidence="7" id="KW-0406">Ion transport</keyword>
<feature type="domain" description="TonB-dependent receptor-like beta-barrel" evidence="14">
    <location>
        <begin position="326"/>
        <end position="735"/>
    </location>
</feature>
<dbReference type="CDD" id="cd01347">
    <property type="entry name" value="ligand_gated_channel"/>
    <property type="match status" value="1"/>
</dbReference>
<dbReference type="Pfam" id="PF00593">
    <property type="entry name" value="TonB_dep_Rec_b-barrel"/>
    <property type="match status" value="1"/>
</dbReference>
<keyword evidence="6" id="KW-0408">Iron</keyword>
<evidence type="ECO:0000256" key="5">
    <source>
        <dbReference type="ARBA" id="ARBA00022692"/>
    </source>
</evidence>
<keyword evidence="9 11" id="KW-0472">Membrane</keyword>
<dbReference type="InterPro" id="IPR012910">
    <property type="entry name" value="Plug_dom"/>
</dbReference>
<name>A0A494W844_9SPHN</name>
<evidence type="ECO:0000313" key="17">
    <source>
        <dbReference type="Proteomes" id="UP000279959"/>
    </source>
</evidence>
<dbReference type="AlphaFoldDB" id="A0A494W844"/>
<comment type="subcellular location">
    <subcellularLocation>
        <location evidence="1 11">Cell outer membrane</location>
        <topology evidence="1 11">Multi-pass membrane protein</topology>
    </subcellularLocation>
</comment>
<dbReference type="InterPro" id="IPR000531">
    <property type="entry name" value="Beta-barrel_TonB"/>
</dbReference>
<organism evidence="16 17">
    <name type="scientific">Sphingobium amiense</name>
    <dbReference type="NCBI Taxonomy" id="135719"/>
    <lineage>
        <taxon>Bacteria</taxon>
        <taxon>Pseudomonadati</taxon>
        <taxon>Pseudomonadota</taxon>
        <taxon>Alphaproteobacteria</taxon>
        <taxon>Sphingomonadales</taxon>
        <taxon>Sphingomonadaceae</taxon>
        <taxon>Sphingobium</taxon>
    </lineage>
</organism>
<dbReference type="Pfam" id="PF07715">
    <property type="entry name" value="Plug"/>
    <property type="match status" value="1"/>
</dbReference>
<feature type="signal peptide" evidence="13">
    <location>
        <begin position="1"/>
        <end position="25"/>
    </location>
</feature>
<keyword evidence="4" id="KW-0410">Iron transport</keyword>
<dbReference type="SUPFAM" id="SSF56935">
    <property type="entry name" value="Porins"/>
    <property type="match status" value="1"/>
</dbReference>
<evidence type="ECO:0000256" key="12">
    <source>
        <dbReference type="RuleBase" id="RU003357"/>
    </source>
</evidence>
<keyword evidence="3 11" id="KW-1134">Transmembrane beta strand</keyword>
<dbReference type="Gene3D" id="2.40.170.20">
    <property type="entry name" value="TonB-dependent receptor, beta-barrel domain"/>
    <property type="match status" value="1"/>
</dbReference>
<proteinExistence type="inferred from homology"/>
<sequence length="773" mass="83686">MMYLNRMSALMAGAALVALAGSAHAQQAAPAAAGDDASADIIVTAQNRQQSVQDVPIAIAVISAEQLAAAGVTSVASIEKISPSLQITSDTTATRVTVRGVGTLSNGESQDQSIAVNIDGEYINRPTVLNAAIFDIERVEVLRGPQGTLYGRNSTGGAVNFIARKPGDEFAVNASATYGNYNQVILDGGVTVPLGDIGGIRVSGIFSDHKGYNKHNGPYLSLPYFKAVPGRRSGDDHTWGGRASIRLKPVDGLVVDAAYEHIEQEIVPATQASVNLNLPANGPGANCQLNGFIEVGPNTPGVQCIPQNTHFLPGINRHTYDAALTGTGIFNLQSDAVRGRIAYDFGAATLTYTGGYRSTHNDGSLGLPPAYFFRNWGSSVKTQSHEIRLNGDMNGIQWQTGAFYFKEKQNTNTGLYNPFVGPPVGNVGSYINYFRRPTTSESWSVFGQVEVPITDEFTAVGGARYTKDKRHAVYNNYGFQFNSGLVEIPGPAANPLNLRYSGDRVNYLAGLNYKPNRDMLIYAKVSSGYKAGGFDAVGVFKPETNTAYEGGVKLNFGPGSRNQFNVTGFYYDYKDLQNDVLLDSALGAQTFNSGKATIWGVEAEAVVNLSRNDRFAGTFNYLSAKYDEFTASYAVLNPAVPNQTTLLAIDNPSLAGNRLPQTPKFVIGLEYQHIFRLGSAGNLTANASTRFKSDYYMTFFNFRDSRQEAYTQSDFSLEWRPESDKFGVQAFVRNLENVRPLTYAGYTAAGPDDIFNFQFGTPRTYGVRLSVDF</sequence>
<dbReference type="PROSITE" id="PS52016">
    <property type="entry name" value="TONB_DEPENDENT_REC_3"/>
    <property type="match status" value="1"/>
</dbReference>
<evidence type="ECO:0000256" key="1">
    <source>
        <dbReference type="ARBA" id="ARBA00004571"/>
    </source>
</evidence>
<feature type="chain" id="PRO_5019860153" evidence="13">
    <location>
        <begin position="26"/>
        <end position="773"/>
    </location>
</feature>
<gene>
    <name evidence="16" type="ORF">SAMIE_1030070</name>
</gene>
<keyword evidence="16" id="KW-0675">Receptor</keyword>
<evidence type="ECO:0000256" key="6">
    <source>
        <dbReference type="ARBA" id="ARBA00023004"/>
    </source>
</evidence>
<evidence type="ECO:0000256" key="8">
    <source>
        <dbReference type="ARBA" id="ARBA00023077"/>
    </source>
</evidence>
<dbReference type="RefSeq" id="WP_066700686.1">
    <property type="nucleotide sequence ID" value="NZ_AP018664.1"/>
</dbReference>
<dbReference type="PANTHER" id="PTHR32552">
    <property type="entry name" value="FERRICHROME IRON RECEPTOR-RELATED"/>
    <property type="match status" value="1"/>
</dbReference>
<keyword evidence="8 12" id="KW-0798">TonB box</keyword>
<reference evidence="16 17" key="1">
    <citation type="submission" date="2018-05" db="EMBL/GenBank/DDBJ databases">
        <title>Complete Genome Sequence of the Nonylphenol-Degrading Bacterium Sphingobium amiense DSM 16289T.</title>
        <authorList>
            <person name="Ootsuka M."/>
            <person name="Nishizawa T."/>
            <person name="Ohta H."/>
        </authorList>
    </citation>
    <scope>NUCLEOTIDE SEQUENCE [LARGE SCALE GENOMIC DNA]</scope>
    <source>
        <strain evidence="16 17">DSM 16289</strain>
    </source>
</reference>
<evidence type="ECO:0000259" key="14">
    <source>
        <dbReference type="Pfam" id="PF00593"/>
    </source>
</evidence>
<dbReference type="InterPro" id="IPR036942">
    <property type="entry name" value="Beta-barrel_TonB_sf"/>
</dbReference>
<keyword evidence="17" id="KW-1185">Reference proteome</keyword>
<evidence type="ECO:0000256" key="2">
    <source>
        <dbReference type="ARBA" id="ARBA00022448"/>
    </source>
</evidence>
<evidence type="ECO:0000256" key="10">
    <source>
        <dbReference type="ARBA" id="ARBA00023237"/>
    </source>
</evidence>
<dbReference type="InterPro" id="IPR039426">
    <property type="entry name" value="TonB-dep_rcpt-like"/>
</dbReference>
<comment type="similarity">
    <text evidence="11 12">Belongs to the TonB-dependent receptor family.</text>
</comment>
<dbReference type="EMBL" id="AP018664">
    <property type="protein sequence ID" value="BBD99506.1"/>
    <property type="molecule type" value="Genomic_DNA"/>
</dbReference>
<evidence type="ECO:0000256" key="7">
    <source>
        <dbReference type="ARBA" id="ARBA00023065"/>
    </source>
</evidence>
<evidence type="ECO:0000256" key="13">
    <source>
        <dbReference type="SAM" id="SignalP"/>
    </source>
</evidence>
<evidence type="ECO:0000256" key="4">
    <source>
        <dbReference type="ARBA" id="ARBA00022496"/>
    </source>
</evidence>
<evidence type="ECO:0000256" key="11">
    <source>
        <dbReference type="PROSITE-ProRule" id="PRU01360"/>
    </source>
</evidence>
<dbReference type="GO" id="GO:0006826">
    <property type="term" value="P:iron ion transport"/>
    <property type="evidence" value="ECO:0007669"/>
    <property type="project" value="UniProtKB-KW"/>
</dbReference>
<keyword evidence="10 11" id="KW-0998">Cell outer membrane</keyword>
<dbReference type="KEGG" id="sami:SAMIE_1030070"/>
<dbReference type="PANTHER" id="PTHR32552:SF81">
    <property type="entry name" value="TONB-DEPENDENT OUTER MEMBRANE RECEPTOR"/>
    <property type="match status" value="1"/>
</dbReference>